<evidence type="ECO:0000313" key="2">
    <source>
        <dbReference type="Proteomes" id="UP000187158"/>
    </source>
</evidence>
<dbReference type="EMBL" id="MPVP01000325">
    <property type="protein sequence ID" value="OMD12184.1"/>
    <property type="molecule type" value="Genomic_DNA"/>
</dbReference>
<name>A0ABX3GI32_9BACL</name>
<proteinExistence type="predicted"/>
<accession>A0ABX3GI32</accession>
<sequence length="94" mass="10771">MSNMGFGIWCECDTRSCYVAPKLRYTKEEFEKEIAIEVDGCYELGETKELYARWYPVAPEGIDREGGTYAFCEPNRGSFPVWVADVKPLREGKS</sequence>
<reference evidence="1 2" key="1">
    <citation type="submission" date="2016-11" db="EMBL/GenBank/DDBJ databases">
        <title>Paenibacillus species isolates.</title>
        <authorList>
            <person name="Beno S.M."/>
        </authorList>
    </citation>
    <scope>NUCLEOTIDE SEQUENCE [LARGE SCALE GENOMIC DNA]</scope>
    <source>
        <strain evidence="1 2">FSL H7-0433</strain>
    </source>
</reference>
<organism evidence="1 2">
    <name type="scientific">Paenibacillus odorifer</name>
    <dbReference type="NCBI Taxonomy" id="189426"/>
    <lineage>
        <taxon>Bacteria</taxon>
        <taxon>Bacillati</taxon>
        <taxon>Bacillota</taxon>
        <taxon>Bacilli</taxon>
        <taxon>Bacillales</taxon>
        <taxon>Paenibacillaceae</taxon>
        <taxon>Paenibacillus</taxon>
    </lineage>
</organism>
<comment type="caution">
    <text evidence="1">The sequence shown here is derived from an EMBL/GenBank/DDBJ whole genome shotgun (WGS) entry which is preliminary data.</text>
</comment>
<protein>
    <submittedName>
        <fullName evidence="1">Uncharacterized protein</fullName>
    </submittedName>
</protein>
<evidence type="ECO:0000313" key="1">
    <source>
        <dbReference type="EMBL" id="OMD12184.1"/>
    </source>
</evidence>
<dbReference type="RefSeq" id="WP_076220381.1">
    <property type="nucleotide sequence ID" value="NZ_MPTJ01000013.1"/>
</dbReference>
<gene>
    <name evidence="1" type="ORF">BSO21_28365</name>
</gene>
<keyword evidence="2" id="KW-1185">Reference proteome</keyword>
<dbReference type="Proteomes" id="UP000187158">
    <property type="component" value="Unassembled WGS sequence"/>
</dbReference>